<dbReference type="EMBL" id="AP021874">
    <property type="protein sequence ID" value="BBO66997.1"/>
    <property type="molecule type" value="Genomic_DNA"/>
</dbReference>
<reference evidence="3 4" key="1">
    <citation type="submission" date="2019-11" db="EMBL/GenBank/DDBJ databases">
        <title>Comparative genomics of hydrocarbon-degrading Desulfosarcina strains.</title>
        <authorList>
            <person name="Watanabe M."/>
            <person name="Kojima H."/>
            <person name="Fukui M."/>
        </authorList>
    </citation>
    <scope>NUCLEOTIDE SEQUENCE [LARGE SCALE GENOMIC DNA]</scope>
    <source>
        <strain evidence="3 4">PL12</strain>
    </source>
</reference>
<organism evidence="3 4">
    <name type="scientific">Desulfosarcina alkanivorans</name>
    <dbReference type="NCBI Taxonomy" id="571177"/>
    <lineage>
        <taxon>Bacteria</taxon>
        <taxon>Pseudomonadati</taxon>
        <taxon>Thermodesulfobacteriota</taxon>
        <taxon>Desulfobacteria</taxon>
        <taxon>Desulfobacterales</taxon>
        <taxon>Desulfosarcinaceae</taxon>
        <taxon>Desulfosarcina</taxon>
    </lineage>
</organism>
<feature type="region of interest" description="Disordered" evidence="1">
    <location>
        <begin position="274"/>
        <end position="294"/>
    </location>
</feature>
<keyword evidence="2" id="KW-0812">Transmembrane</keyword>
<dbReference type="Gene3D" id="3.30.420.40">
    <property type="match status" value="2"/>
</dbReference>
<feature type="compositionally biased region" description="Pro residues" evidence="1">
    <location>
        <begin position="21"/>
        <end position="34"/>
    </location>
</feature>
<protein>
    <recommendedName>
        <fullName evidence="5">Pilus assembly protein PilM</fullName>
    </recommendedName>
</protein>
<feature type="compositionally biased region" description="Basic and acidic residues" evidence="1">
    <location>
        <begin position="282"/>
        <end position="294"/>
    </location>
</feature>
<dbReference type="AlphaFoldDB" id="A0A5K7YQV1"/>
<feature type="region of interest" description="Disordered" evidence="1">
    <location>
        <begin position="1"/>
        <end position="39"/>
    </location>
</feature>
<dbReference type="OrthoDB" id="5414910at2"/>
<sequence>MARKDEISSTEKLLDLIRDTPSPPPSGNAPPPAQASPKPGLFDALTFQKPIGIGVEIGTGDIKIAKINRISDKAYTLTDYTATSVEPVTAFDNPGLARSLSEILSRTCTGLKRYEIWCCVASAKVETRYIRIPKLPKKQIPNAVFWTFSKEVEFNDKEMLLDFRILGDVHENGMTKTQVMTFTIPIAETQALKRLFARAGYPLTGISIVPFAIQNLLRTGVVPYRGHNTCCLFIGRDWSRITIYADGDLILSRGIKAGMHSMIDALSSHYRPPSADDIPVMPDRDHTDSLPHGDMDAHDAAAYEDFHRYLETDGATEATPAGEGKKPVDIFQAILPAVERLVKQVERTISHFCMHFKRSGVGELLISGRVTGSPAIISHIGEQLGVPVHVLNPFPHPHPFTREVAIPANPSIKESFVPAIGIALSSNDLTPNFLFTYRHREKRDRARKIRIGISAACIGVLVLLLCGFLWQENRITAKAAEVERLIQKRDAFNVPLTRDLVMALYAKVNQKRNRITTLSRRYYGSAVISEVSTLVPDNIQLIALRADMDASSTHSNKKPARTLELEGIVTGDRLRFETDLASYLLTMEASPLFKKPAVKSKRLQFLDDRQVLRFSIRFELA</sequence>
<evidence type="ECO:0000313" key="4">
    <source>
        <dbReference type="Proteomes" id="UP000427906"/>
    </source>
</evidence>
<name>A0A5K7YQV1_9BACT</name>
<feature type="compositionally biased region" description="Basic and acidic residues" evidence="1">
    <location>
        <begin position="1"/>
        <end position="18"/>
    </location>
</feature>
<gene>
    <name evidence="3" type="ORF">DSCA_09270</name>
</gene>
<dbReference type="Gene3D" id="3.30.1490.300">
    <property type="match status" value="1"/>
</dbReference>
<dbReference type="KEGG" id="dalk:DSCA_09270"/>
<dbReference type="InterPro" id="IPR050696">
    <property type="entry name" value="FtsA/MreB"/>
</dbReference>
<keyword evidence="2" id="KW-0472">Membrane</keyword>
<evidence type="ECO:0008006" key="5">
    <source>
        <dbReference type="Google" id="ProtNLM"/>
    </source>
</evidence>
<dbReference type="Proteomes" id="UP000427906">
    <property type="component" value="Chromosome"/>
</dbReference>
<keyword evidence="4" id="KW-1185">Reference proteome</keyword>
<accession>A0A5K7YQV1</accession>
<dbReference type="RefSeq" id="WP_155315302.1">
    <property type="nucleotide sequence ID" value="NZ_AP021874.1"/>
</dbReference>
<proteinExistence type="predicted"/>
<dbReference type="PANTHER" id="PTHR32432:SF3">
    <property type="entry name" value="ETHANOLAMINE UTILIZATION PROTEIN EUTJ"/>
    <property type="match status" value="1"/>
</dbReference>
<evidence type="ECO:0000256" key="1">
    <source>
        <dbReference type="SAM" id="MobiDB-lite"/>
    </source>
</evidence>
<evidence type="ECO:0000256" key="2">
    <source>
        <dbReference type="SAM" id="Phobius"/>
    </source>
</evidence>
<dbReference type="PANTHER" id="PTHR32432">
    <property type="entry name" value="CELL DIVISION PROTEIN FTSA-RELATED"/>
    <property type="match status" value="1"/>
</dbReference>
<evidence type="ECO:0000313" key="3">
    <source>
        <dbReference type="EMBL" id="BBO66997.1"/>
    </source>
</evidence>
<feature type="transmembrane region" description="Helical" evidence="2">
    <location>
        <begin position="449"/>
        <end position="470"/>
    </location>
</feature>
<keyword evidence="2" id="KW-1133">Transmembrane helix</keyword>